<dbReference type="Gene3D" id="3.30.70.270">
    <property type="match status" value="1"/>
</dbReference>
<dbReference type="PROSITE" id="PS50887">
    <property type="entry name" value="GGDEF"/>
    <property type="match status" value="1"/>
</dbReference>
<dbReference type="InterPro" id="IPR043128">
    <property type="entry name" value="Rev_trsase/Diguanyl_cyclase"/>
</dbReference>
<dbReference type="PANTHER" id="PTHR44757:SF2">
    <property type="entry name" value="BIOFILM ARCHITECTURE MAINTENANCE PROTEIN MBAA"/>
    <property type="match status" value="1"/>
</dbReference>
<dbReference type="Pfam" id="PF01590">
    <property type="entry name" value="GAF"/>
    <property type="match status" value="1"/>
</dbReference>
<dbReference type="InterPro" id="IPR001633">
    <property type="entry name" value="EAL_dom"/>
</dbReference>
<dbReference type="SUPFAM" id="SSF55785">
    <property type="entry name" value="PYP-like sensor domain (PAS domain)"/>
    <property type="match status" value="2"/>
</dbReference>
<dbReference type="GO" id="GO:0071111">
    <property type="term" value="F:cyclic-guanylate-specific phosphodiesterase activity"/>
    <property type="evidence" value="ECO:0007669"/>
    <property type="project" value="UniProtKB-EC"/>
</dbReference>
<feature type="domain" description="PAS" evidence="3">
    <location>
        <begin position="225"/>
        <end position="270"/>
    </location>
</feature>
<evidence type="ECO:0000259" key="3">
    <source>
        <dbReference type="PROSITE" id="PS50112"/>
    </source>
</evidence>
<dbReference type="PROSITE" id="PS50112">
    <property type="entry name" value="PAS"/>
    <property type="match status" value="1"/>
</dbReference>
<evidence type="ECO:0000259" key="5">
    <source>
        <dbReference type="PROSITE" id="PS50887"/>
    </source>
</evidence>
<comment type="catalytic activity">
    <reaction evidence="1">
        <text>3',3'-c-di-GMP + H2O = 5'-phosphoguanylyl(3'-&gt;5')guanosine + H(+)</text>
        <dbReference type="Rhea" id="RHEA:24902"/>
        <dbReference type="ChEBI" id="CHEBI:15377"/>
        <dbReference type="ChEBI" id="CHEBI:15378"/>
        <dbReference type="ChEBI" id="CHEBI:58754"/>
        <dbReference type="ChEBI" id="CHEBI:58805"/>
        <dbReference type="EC" id="3.1.4.52"/>
    </reaction>
    <physiologicalReaction direction="left-to-right" evidence="1">
        <dbReference type="Rhea" id="RHEA:24903"/>
    </physiologicalReaction>
</comment>
<dbReference type="FunFam" id="3.30.70.270:FF:000001">
    <property type="entry name" value="Diguanylate cyclase domain protein"/>
    <property type="match status" value="1"/>
</dbReference>
<protein>
    <submittedName>
        <fullName evidence="6">PAS domain S-box-containing protein/diguanylate cyclase (GGDEF) domain-containing protein</fullName>
    </submittedName>
</protein>
<accession>A0A239HQS1</accession>
<keyword evidence="7" id="KW-1185">Reference proteome</keyword>
<dbReference type="SUPFAM" id="SSF55073">
    <property type="entry name" value="Nucleotide cyclase"/>
    <property type="match status" value="1"/>
</dbReference>
<dbReference type="InterPro" id="IPR003018">
    <property type="entry name" value="GAF"/>
</dbReference>
<sequence>MARTEAVDCSTDTHPSIDEPGRLAALRQYRILDTDPEIEFDDLTRLASALCGTPIALISLLDENRYWFKSRVGLDICQVPRGGGFCIHALFSRELMVVEDAEQDPRMKTSPLVTRPPHVRFYAGAPLITSDGVPLGTLCVLDYAPRALTPEQRDGLRRLARHVMVLFELRKNNDALRQAVAERDQAEWELRQIRQNLEQRVTERSTELLEANEHLRREAAEREREKNLLDELLDSLPGAFYVFDDHGHFLRWNRHFFNVLGYSDEEMADRHPPDFFAGDKPAVAAAIAKAFMEGEAEVVAHIIKRNGESLPYLFNGHRIEIDGKTYLCGMGVDISSQKRAEQRTAEAEQRYRMVAQLSPTAIFVIRDGRCVFANQGAARLLRSGSASELVGRALLDFLHPQCRDAFPVDAVFPERDWHGSPRTETRMLALDGSELDVEVASAPLRLNDVDAHIMVAHDITDSKRHQAQLQYQAHHDALTGLPNRALLIDRLEAMLARCERHGSQAHVIFFDLDNFKLINDSLGHHVGDELLKLVGSRMQECMRREDTLARLGGDEFVVAVADKTDREIAQFLLPRMIAAIGQPYLLGDKEIHPVCSIGISSYPADGEDVTTLLKRADMAMYRAKETGRNRFQFFTEDMNRKIDERLRLQSRLQRALQRGEFIVHYQPKVDLPSGRICGAEALLRWHPLGEEAVPPSKFIGLAEETGLIVPIGDWVMRAACAQSKEWEAHGLPAISIAVNCSPRQLLDPDFIERMHALLEETDIDPGRLEIEVTEGTIMQHPEEAIAILARMKELGLKLSVDDFGTGYSSLSYLKRFPIDRLKIDQSFVRDLPDDRDDAAIVEAVASLARSLGLRVTAEGVETAAQAEFLRQHCNDEAQGYYFSKPLPAADFAALLRAGAVAMH</sequence>
<dbReference type="InterPro" id="IPR000014">
    <property type="entry name" value="PAS"/>
</dbReference>
<dbReference type="InterPro" id="IPR029016">
    <property type="entry name" value="GAF-like_dom_sf"/>
</dbReference>
<evidence type="ECO:0000259" key="4">
    <source>
        <dbReference type="PROSITE" id="PS50883"/>
    </source>
</evidence>
<dbReference type="CDD" id="cd01948">
    <property type="entry name" value="EAL"/>
    <property type="match status" value="1"/>
</dbReference>
<dbReference type="Pfam" id="PF13188">
    <property type="entry name" value="PAS_8"/>
    <property type="match status" value="1"/>
</dbReference>
<dbReference type="InterPro" id="IPR013656">
    <property type="entry name" value="PAS_4"/>
</dbReference>
<dbReference type="InterPro" id="IPR000160">
    <property type="entry name" value="GGDEF_dom"/>
</dbReference>
<dbReference type="Proteomes" id="UP000198284">
    <property type="component" value="Unassembled WGS sequence"/>
</dbReference>
<dbReference type="Gene3D" id="3.30.450.40">
    <property type="match status" value="1"/>
</dbReference>
<gene>
    <name evidence="6" type="ORF">SAMN06265795_107118</name>
</gene>
<dbReference type="InterPro" id="IPR035919">
    <property type="entry name" value="EAL_sf"/>
</dbReference>
<dbReference type="SMART" id="SM00267">
    <property type="entry name" value="GGDEF"/>
    <property type="match status" value="1"/>
</dbReference>
<proteinExistence type="predicted"/>
<dbReference type="Pfam" id="PF00990">
    <property type="entry name" value="GGDEF"/>
    <property type="match status" value="1"/>
</dbReference>
<dbReference type="SMART" id="SM00065">
    <property type="entry name" value="GAF"/>
    <property type="match status" value="1"/>
</dbReference>
<reference evidence="6 7" key="1">
    <citation type="submission" date="2017-06" db="EMBL/GenBank/DDBJ databases">
        <authorList>
            <person name="Kim H.J."/>
            <person name="Triplett B.A."/>
        </authorList>
    </citation>
    <scope>NUCLEOTIDE SEQUENCE [LARGE SCALE GENOMIC DNA]</scope>
    <source>
        <strain evidence="6 7">U15</strain>
    </source>
</reference>
<dbReference type="NCBIfam" id="TIGR00229">
    <property type="entry name" value="sensory_box"/>
    <property type="match status" value="2"/>
</dbReference>
<dbReference type="SUPFAM" id="SSF141868">
    <property type="entry name" value="EAL domain-like"/>
    <property type="match status" value="1"/>
</dbReference>
<dbReference type="SUPFAM" id="SSF55781">
    <property type="entry name" value="GAF domain-like"/>
    <property type="match status" value="1"/>
</dbReference>
<dbReference type="SMART" id="SM00052">
    <property type="entry name" value="EAL"/>
    <property type="match status" value="1"/>
</dbReference>
<dbReference type="AlphaFoldDB" id="A0A239HQS1"/>
<dbReference type="CDD" id="cd00130">
    <property type="entry name" value="PAS"/>
    <property type="match status" value="2"/>
</dbReference>
<dbReference type="FunFam" id="3.20.20.450:FF:000001">
    <property type="entry name" value="Cyclic di-GMP phosphodiesterase yahA"/>
    <property type="match status" value="1"/>
</dbReference>
<feature type="coiled-coil region" evidence="2">
    <location>
        <begin position="169"/>
        <end position="235"/>
    </location>
</feature>
<keyword evidence="2" id="KW-0175">Coiled coil</keyword>
<dbReference type="Gene3D" id="3.20.20.450">
    <property type="entry name" value="EAL domain"/>
    <property type="match status" value="1"/>
</dbReference>
<name>A0A239HQS1_9BURK</name>
<dbReference type="InterPro" id="IPR052155">
    <property type="entry name" value="Biofilm_reg_signaling"/>
</dbReference>
<organism evidence="6 7">
    <name type="scientific">Noviherbaspirillum humi</name>
    <dbReference type="NCBI Taxonomy" id="1688639"/>
    <lineage>
        <taxon>Bacteria</taxon>
        <taxon>Pseudomonadati</taxon>
        <taxon>Pseudomonadota</taxon>
        <taxon>Betaproteobacteria</taxon>
        <taxon>Burkholderiales</taxon>
        <taxon>Oxalobacteraceae</taxon>
        <taxon>Noviherbaspirillum</taxon>
    </lineage>
</organism>
<evidence type="ECO:0000313" key="7">
    <source>
        <dbReference type="Proteomes" id="UP000198284"/>
    </source>
</evidence>
<dbReference type="InterPro" id="IPR035965">
    <property type="entry name" value="PAS-like_dom_sf"/>
</dbReference>
<evidence type="ECO:0000313" key="6">
    <source>
        <dbReference type="EMBL" id="SNS83636.1"/>
    </source>
</evidence>
<dbReference type="Pfam" id="PF08448">
    <property type="entry name" value="PAS_4"/>
    <property type="match status" value="1"/>
</dbReference>
<dbReference type="GO" id="GO:0071732">
    <property type="term" value="P:cellular response to nitric oxide"/>
    <property type="evidence" value="ECO:0007669"/>
    <property type="project" value="UniProtKB-ARBA"/>
</dbReference>
<dbReference type="PANTHER" id="PTHR44757">
    <property type="entry name" value="DIGUANYLATE CYCLASE DGCP"/>
    <property type="match status" value="1"/>
</dbReference>
<evidence type="ECO:0000256" key="1">
    <source>
        <dbReference type="ARBA" id="ARBA00051114"/>
    </source>
</evidence>
<dbReference type="Pfam" id="PF00563">
    <property type="entry name" value="EAL"/>
    <property type="match status" value="1"/>
</dbReference>
<dbReference type="SMART" id="SM00091">
    <property type="entry name" value="PAS"/>
    <property type="match status" value="2"/>
</dbReference>
<evidence type="ECO:0000256" key="2">
    <source>
        <dbReference type="SAM" id="Coils"/>
    </source>
</evidence>
<dbReference type="CDD" id="cd01949">
    <property type="entry name" value="GGDEF"/>
    <property type="match status" value="1"/>
</dbReference>
<dbReference type="NCBIfam" id="TIGR00254">
    <property type="entry name" value="GGDEF"/>
    <property type="match status" value="1"/>
</dbReference>
<dbReference type="RefSeq" id="WP_176442449.1">
    <property type="nucleotide sequence ID" value="NZ_FZOT01000007.1"/>
</dbReference>
<dbReference type="EMBL" id="FZOT01000007">
    <property type="protein sequence ID" value="SNS83636.1"/>
    <property type="molecule type" value="Genomic_DNA"/>
</dbReference>
<feature type="domain" description="GGDEF" evidence="5">
    <location>
        <begin position="503"/>
        <end position="636"/>
    </location>
</feature>
<dbReference type="InterPro" id="IPR029787">
    <property type="entry name" value="Nucleotide_cyclase"/>
</dbReference>
<feature type="domain" description="EAL" evidence="4">
    <location>
        <begin position="645"/>
        <end position="899"/>
    </location>
</feature>
<dbReference type="Gene3D" id="3.30.450.20">
    <property type="entry name" value="PAS domain"/>
    <property type="match status" value="2"/>
</dbReference>
<dbReference type="PROSITE" id="PS50883">
    <property type="entry name" value="EAL"/>
    <property type="match status" value="1"/>
</dbReference>